<protein>
    <recommendedName>
        <fullName evidence="1">N-acetyltransferase domain-containing protein</fullName>
    </recommendedName>
</protein>
<name>A0A6S6ZPN0_9BURK</name>
<dbReference type="Proteomes" id="UP000494108">
    <property type="component" value="Unassembled WGS sequence"/>
</dbReference>
<sequence>MQSRVNAFEQPIGPDVPGWTARARPPLAPAIGRYCRLEPLSAERHAADLYQAFSQAPDDSDWTYMGIGPFADEAAYRAFAESAQAGNDPLHHAIIDLETGRAIGTLALMRIDPSNGVIEVGFVSFSRQLKRTRIATEAQFLLMRRAFDELGYRRYEWKCDSLNAPSRKAAARLGFQFEGVFRQATIYKGRSRDTAWFSIVDGEWPALRTAYERWLNPENFDAEGNQRKGLAELAAQEKAACA</sequence>
<dbReference type="InterPro" id="IPR051908">
    <property type="entry name" value="Ribosomal_N-acetyltransferase"/>
</dbReference>
<reference evidence="2 3" key="1">
    <citation type="submission" date="2020-04" db="EMBL/GenBank/DDBJ databases">
        <authorList>
            <person name="De Canck E."/>
        </authorList>
    </citation>
    <scope>NUCLEOTIDE SEQUENCE [LARGE SCALE GENOMIC DNA]</scope>
    <source>
        <strain evidence="2 3">LMG 3431</strain>
    </source>
</reference>
<feature type="domain" description="N-acetyltransferase" evidence="1">
    <location>
        <begin position="35"/>
        <end position="193"/>
    </location>
</feature>
<dbReference type="PROSITE" id="PS51186">
    <property type="entry name" value="GNAT"/>
    <property type="match status" value="1"/>
</dbReference>
<dbReference type="PANTHER" id="PTHR43441">
    <property type="entry name" value="RIBOSOMAL-PROTEIN-SERINE ACETYLTRANSFERASE"/>
    <property type="match status" value="1"/>
</dbReference>
<dbReference type="PANTHER" id="PTHR43441:SF2">
    <property type="entry name" value="FAMILY ACETYLTRANSFERASE, PUTATIVE (AFU_ORTHOLOGUE AFUA_7G00850)-RELATED"/>
    <property type="match status" value="1"/>
</dbReference>
<dbReference type="AlphaFoldDB" id="A0A6S6ZPN0"/>
<keyword evidence="3" id="KW-1185">Reference proteome</keyword>
<evidence type="ECO:0000259" key="1">
    <source>
        <dbReference type="PROSITE" id="PS51186"/>
    </source>
</evidence>
<dbReference type="InterPro" id="IPR016181">
    <property type="entry name" value="Acyl_CoA_acyltransferase"/>
</dbReference>
<dbReference type="SUPFAM" id="SSF55729">
    <property type="entry name" value="Acyl-CoA N-acyltransferases (Nat)"/>
    <property type="match status" value="1"/>
</dbReference>
<evidence type="ECO:0000313" key="2">
    <source>
        <dbReference type="EMBL" id="CAB3687296.1"/>
    </source>
</evidence>
<dbReference type="FunFam" id="3.40.630.30:FF:000047">
    <property type="entry name" value="Acetyltransferase, GNAT family"/>
    <property type="match status" value="1"/>
</dbReference>
<dbReference type="Gene3D" id="3.40.630.30">
    <property type="match status" value="1"/>
</dbReference>
<proteinExistence type="predicted"/>
<dbReference type="GO" id="GO:0008999">
    <property type="term" value="F:protein-N-terminal-alanine acetyltransferase activity"/>
    <property type="evidence" value="ECO:0007669"/>
    <property type="project" value="TreeGrafter"/>
</dbReference>
<evidence type="ECO:0000313" key="3">
    <source>
        <dbReference type="Proteomes" id="UP000494108"/>
    </source>
</evidence>
<dbReference type="GO" id="GO:1990189">
    <property type="term" value="F:protein N-terminal-serine acetyltransferase activity"/>
    <property type="evidence" value="ECO:0007669"/>
    <property type="project" value="TreeGrafter"/>
</dbReference>
<dbReference type="EMBL" id="CADIJX010000006">
    <property type="protein sequence ID" value="CAB3687296.1"/>
    <property type="molecule type" value="Genomic_DNA"/>
</dbReference>
<dbReference type="InterPro" id="IPR000182">
    <property type="entry name" value="GNAT_dom"/>
</dbReference>
<dbReference type="RefSeq" id="WP_175176963.1">
    <property type="nucleotide sequence ID" value="NZ_CADIJX010000006.1"/>
</dbReference>
<dbReference type="Pfam" id="PF13302">
    <property type="entry name" value="Acetyltransf_3"/>
    <property type="match status" value="1"/>
</dbReference>
<organism evidence="2 3">
    <name type="scientific">Achromobacter pestifer</name>
    <dbReference type="NCBI Taxonomy" id="1353889"/>
    <lineage>
        <taxon>Bacteria</taxon>
        <taxon>Pseudomonadati</taxon>
        <taxon>Pseudomonadota</taxon>
        <taxon>Betaproteobacteria</taxon>
        <taxon>Burkholderiales</taxon>
        <taxon>Alcaligenaceae</taxon>
        <taxon>Achromobacter</taxon>
    </lineage>
</organism>
<accession>A0A6S6ZPN0</accession>
<gene>
    <name evidence="2" type="ORF">LMG3431_04685</name>
</gene>